<dbReference type="Proteomes" id="UP000599109">
    <property type="component" value="Unassembled WGS sequence"/>
</dbReference>
<dbReference type="AlphaFoldDB" id="A0A936Z356"/>
<dbReference type="InterPro" id="IPR012312">
    <property type="entry name" value="Hemerythrin-like"/>
</dbReference>
<evidence type="ECO:0000313" key="2">
    <source>
        <dbReference type="EMBL" id="MBL0393336.1"/>
    </source>
</evidence>
<protein>
    <submittedName>
        <fullName evidence="2">Hemerythrin domain-containing protein</fullName>
    </submittedName>
</protein>
<reference evidence="2 3" key="1">
    <citation type="journal article" date="2017" name="Int. J. Syst. Evol. Microbiol.">
        <title>Ramlibacter monticola sp. nov., isolated from forest soil.</title>
        <authorList>
            <person name="Chaudhary D.K."/>
            <person name="Kim J."/>
        </authorList>
    </citation>
    <scope>NUCLEOTIDE SEQUENCE [LARGE SCALE GENOMIC DNA]</scope>
    <source>
        <strain evidence="2 3">KACC 19175</strain>
    </source>
</reference>
<comment type="caution">
    <text evidence="2">The sequence shown here is derived from an EMBL/GenBank/DDBJ whole genome shotgun (WGS) entry which is preliminary data.</text>
</comment>
<feature type="domain" description="Hemerythrin-like" evidence="1">
    <location>
        <begin position="10"/>
        <end position="120"/>
    </location>
</feature>
<evidence type="ECO:0000313" key="3">
    <source>
        <dbReference type="Proteomes" id="UP000599109"/>
    </source>
</evidence>
<organism evidence="2 3">
    <name type="scientific">Ramlibacter monticola</name>
    <dbReference type="NCBI Taxonomy" id="1926872"/>
    <lineage>
        <taxon>Bacteria</taxon>
        <taxon>Pseudomonadati</taxon>
        <taxon>Pseudomonadota</taxon>
        <taxon>Betaproteobacteria</taxon>
        <taxon>Burkholderiales</taxon>
        <taxon>Comamonadaceae</taxon>
        <taxon>Ramlibacter</taxon>
    </lineage>
</organism>
<proteinExistence type="predicted"/>
<accession>A0A936Z356</accession>
<gene>
    <name evidence="2" type="ORF">JJ685_19520</name>
</gene>
<name>A0A936Z356_9BURK</name>
<dbReference type="Gene3D" id="1.20.120.520">
    <property type="entry name" value="nmb1532 protein domain like"/>
    <property type="match status" value="1"/>
</dbReference>
<keyword evidence="3" id="KW-1185">Reference proteome</keyword>
<dbReference type="RefSeq" id="WP_201676006.1">
    <property type="nucleotide sequence ID" value="NZ_JAEQNE010000005.1"/>
</dbReference>
<dbReference type="Pfam" id="PF01814">
    <property type="entry name" value="Hemerythrin"/>
    <property type="match status" value="1"/>
</dbReference>
<evidence type="ECO:0000259" key="1">
    <source>
        <dbReference type="Pfam" id="PF01814"/>
    </source>
</evidence>
<sequence length="143" mass="16326">MKRAAALKPLSREHHEALVLARRACEPHRPGAEPAVLRQHLLQRWDAHFEPHFAAEEQVLLPALERAGCGEAAVRGRVEHARLRALAVRLREGELACLPEWGDAMRAHVQWEERELFPLAERVLDLHLLQPRLRRTEGTPCTT</sequence>
<dbReference type="EMBL" id="JAEQNE010000005">
    <property type="protein sequence ID" value="MBL0393336.1"/>
    <property type="molecule type" value="Genomic_DNA"/>
</dbReference>